<dbReference type="EMBL" id="AOUO01000517">
    <property type="protein sequence ID" value="EOD64354.1"/>
    <property type="molecule type" value="Genomic_DNA"/>
</dbReference>
<name>R1I1L7_9PSEU</name>
<evidence type="ECO:0000259" key="1">
    <source>
        <dbReference type="Pfam" id="PF12146"/>
    </source>
</evidence>
<dbReference type="Proteomes" id="UP000014139">
    <property type="component" value="Unassembled WGS sequence"/>
</dbReference>
<comment type="caution">
    <text evidence="2">The sequence shown here is derived from an EMBL/GenBank/DDBJ whole genome shotgun (WGS) entry which is preliminary data.</text>
</comment>
<sequence length="242" mass="25462">MFFHGLGEHIGSYEPFADALTGAGFALWALDHAGHGRSDGERVLIESVDDLLADAATLTGLARDAHPGLPLVIAGHSLGATVAALLVGEGRLPVRPVALVLAGSSLVPDMSSGLVALLASGIDPWDLRKDPGELTRHPGYAQQIRDDPLTWQGGLRLETLRALGEAAPRAAAVLAKLDLPVLLLHGADDDLAPAAGALRAAELLPDAKAVVFPEDRHNILNELDRDDVYRVFTGFAAEHVRS</sequence>
<dbReference type="Gene3D" id="3.40.50.1820">
    <property type="entry name" value="alpha/beta hydrolase"/>
    <property type="match status" value="1"/>
</dbReference>
<dbReference type="PANTHER" id="PTHR11614">
    <property type="entry name" value="PHOSPHOLIPASE-RELATED"/>
    <property type="match status" value="1"/>
</dbReference>
<evidence type="ECO:0000313" key="3">
    <source>
        <dbReference type="Proteomes" id="UP000014139"/>
    </source>
</evidence>
<dbReference type="AlphaFoldDB" id="R1I1L7"/>
<accession>R1I1L7</accession>
<dbReference type="Pfam" id="PF12146">
    <property type="entry name" value="Hydrolase_4"/>
    <property type="match status" value="1"/>
</dbReference>
<protein>
    <recommendedName>
        <fullName evidence="1">Serine aminopeptidase S33 domain-containing protein</fullName>
    </recommendedName>
</protein>
<dbReference type="InterPro" id="IPR000073">
    <property type="entry name" value="AB_hydrolase_1"/>
</dbReference>
<dbReference type="InterPro" id="IPR029058">
    <property type="entry name" value="AB_hydrolase_fold"/>
</dbReference>
<feature type="domain" description="Serine aminopeptidase S33" evidence="1">
    <location>
        <begin position="1"/>
        <end position="224"/>
    </location>
</feature>
<proteinExistence type="predicted"/>
<dbReference type="PATRIC" id="fig|1292037.4.peg.6073"/>
<gene>
    <name evidence="2" type="ORF">H480_32263</name>
</gene>
<organism evidence="2 3">
    <name type="scientific">Amycolatopsis vancoresmycina DSM 44592</name>
    <dbReference type="NCBI Taxonomy" id="1292037"/>
    <lineage>
        <taxon>Bacteria</taxon>
        <taxon>Bacillati</taxon>
        <taxon>Actinomycetota</taxon>
        <taxon>Actinomycetes</taxon>
        <taxon>Pseudonocardiales</taxon>
        <taxon>Pseudonocardiaceae</taxon>
        <taxon>Amycolatopsis</taxon>
    </lineage>
</organism>
<dbReference type="InterPro" id="IPR022742">
    <property type="entry name" value="Hydrolase_4"/>
</dbReference>
<dbReference type="GO" id="GO:0003824">
    <property type="term" value="F:catalytic activity"/>
    <property type="evidence" value="ECO:0007669"/>
    <property type="project" value="UniProtKB-ARBA"/>
</dbReference>
<dbReference type="PRINTS" id="PR00111">
    <property type="entry name" value="ABHYDROLASE"/>
</dbReference>
<dbReference type="InterPro" id="IPR051044">
    <property type="entry name" value="MAG_DAG_Lipase"/>
</dbReference>
<evidence type="ECO:0000313" key="2">
    <source>
        <dbReference type="EMBL" id="EOD64354.1"/>
    </source>
</evidence>
<dbReference type="eggNOG" id="COG2267">
    <property type="taxonomic scope" value="Bacteria"/>
</dbReference>
<reference evidence="2 3" key="1">
    <citation type="submission" date="2013-02" db="EMBL/GenBank/DDBJ databases">
        <title>Draft genome sequence of Amycolatopsis vancoresmycina strain DSM 44592T.</title>
        <authorList>
            <person name="Kumar S."/>
            <person name="Kaur N."/>
            <person name="Kaur C."/>
            <person name="Raghava G.P.S."/>
            <person name="Mayilraj S."/>
        </authorList>
    </citation>
    <scope>NUCLEOTIDE SEQUENCE [LARGE SCALE GENOMIC DNA]</scope>
    <source>
        <strain evidence="2 3">DSM 44592</strain>
    </source>
</reference>
<dbReference type="SUPFAM" id="SSF53474">
    <property type="entry name" value="alpha/beta-Hydrolases"/>
    <property type="match status" value="1"/>
</dbReference>
<keyword evidence="3" id="KW-1185">Reference proteome</keyword>